<dbReference type="AlphaFoldDB" id="A0A9N7YQ57"/>
<accession>A0A9N7YQ57</accession>
<sequence>MSGLFPFMQSRIRTGRPPCASTTSVLGRRASEVRGFEKVQPLAVPHGPEGLQGEHLVGVGDAHRRVVRAVLLPHLQQHFFPDAQEIQEPQHDSGQEEPGQQHQAQRRMLQRPRHLDTAGVVHHSLSLPPSHQDDGMRLSRRRDQLTSRDTVWITVFHPHVRTQHDSMWVALVPPGTRSQQSLLNGLQEPLRPLDGAGFPYTAKTWMSHSVICLRAHPTPGEGERGSVNLPPPVS</sequence>
<comment type="caution">
    <text evidence="2">The sequence shown here is derived from an EMBL/GenBank/DDBJ whole genome shotgun (WGS) entry which is preliminary data.</text>
</comment>
<evidence type="ECO:0000256" key="1">
    <source>
        <dbReference type="SAM" id="MobiDB-lite"/>
    </source>
</evidence>
<dbReference type="EMBL" id="CADEAL010001447">
    <property type="protein sequence ID" value="CAB1432559.1"/>
    <property type="molecule type" value="Genomic_DNA"/>
</dbReference>
<proteinExistence type="predicted"/>
<dbReference type="Proteomes" id="UP001153269">
    <property type="component" value="Unassembled WGS sequence"/>
</dbReference>
<gene>
    <name evidence="2" type="ORF">PLEPLA_LOCUS20641</name>
</gene>
<reference evidence="2" key="1">
    <citation type="submission" date="2020-03" db="EMBL/GenBank/DDBJ databases">
        <authorList>
            <person name="Weist P."/>
        </authorList>
    </citation>
    <scope>NUCLEOTIDE SEQUENCE</scope>
</reference>
<protein>
    <submittedName>
        <fullName evidence="2">Uncharacterized protein</fullName>
    </submittedName>
</protein>
<evidence type="ECO:0000313" key="2">
    <source>
        <dbReference type="EMBL" id="CAB1432559.1"/>
    </source>
</evidence>
<feature type="region of interest" description="Disordered" evidence="1">
    <location>
        <begin position="88"/>
        <end position="111"/>
    </location>
</feature>
<evidence type="ECO:0000313" key="3">
    <source>
        <dbReference type="Proteomes" id="UP001153269"/>
    </source>
</evidence>
<name>A0A9N7YQ57_PLEPL</name>
<keyword evidence="3" id="KW-1185">Reference proteome</keyword>
<organism evidence="2 3">
    <name type="scientific">Pleuronectes platessa</name>
    <name type="common">European plaice</name>
    <dbReference type="NCBI Taxonomy" id="8262"/>
    <lineage>
        <taxon>Eukaryota</taxon>
        <taxon>Metazoa</taxon>
        <taxon>Chordata</taxon>
        <taxon>Craniata</taxon>
        <taxon>Vertebrata</taxon>
        <taxon>Euteleostomi</taxon>
        <taxon>Actinopterygii</taxon>
        <taxon>Neopterygii</taxon>
        <taxon>Teleostei</taxon>
        <taxon>Neoteleostei</taxon>
        <taxon>Acanthomorphata</taxon>
        <taxon>Carangaria</taxon>
        <taxon>Pleuronectiformes</taxon>
        <taxon>Pleuronectoidei</taxon>
        <taxon>Pleuronectidae</taxon>
        <taxon>Pleuronectes</taxon>
    </lineage>
</organism>